<dbReference type="InterPro" id="IPR003033">
    <property type="entry name" value="SCP2_sterol-bd_dom"/>
</dbReference>
<dbReference type="Proteomes" id="UP001596364">
    <property type="component" value="Unassembled WGS sequence"/>
</dbReference>
<dbReference type="SUPFAM" id="SSF55718">
    <property type="entry name" value="SCP-like"/>
    <property type="match status" value="1"/>
</dbReference>
<reference evidence="3" key="1">
    <citation type="journal article" date="2019" name="Int. J. Syst. Evol. Microbiol.">
        <title>The Global Catalogue of Microorganisms (GCM) 10K type strain sequencing project: providing services to taxonomists for standard genome sequencing and annotation.</title>
        <authorList>
            <consortium name="The Broad Institute Genomics Platform"/>
            <consortium name="The Broad Institute Genome Sequencing Center for Infectious Disease"/>
            <person name="Wu L."/>
            <person name="Ma J."/>
        </authorList>
    </citation>
    <scope>NUCLEOTIDE SEQUENCE [LARGE SCALE GENOMIC DNA]</scope>
    <source>
        <strain evidence="3">CGMCC 1.16031</strain>
    </source>
</reference>
<gene>
    <name evidence="2" type="ORF">ACFP85_06385</name>
</gene>
<evidence type="ECO:0000313" key="3">
    <source>
        <dbReference type="Proteomes" id="UP001596364"/>
    </source>
</evidence>
<dbReference type="InterPro" id="IPR036527">
    <property type="entry name" value="SCP2_sterol-bd_dom_sf"/>
</dbReference>
<name>A0ABW1XKE6_9ALTE</name>
<protein>
    <submittedName>
        <fullName evidence="2">SCP2 domain-containing protein</fullName>
    </submittedName>
</protein>
<dbReference type="EMBL" id="JBHSUS010000001">
    <property type="protein sequence ID" value="MFC6439773.1"/>
    <property type="molecule type" value="Genomic_DNA"/>
</dbReference>
<evidence type="ECO:0000259" key="1">
    <source>
        <dbReference type="Pfam" id="PF02036"/>
    </source>
</evidence>
<dbReference type="Pfam" id="PF02036">
    <property type="entry name" value="SCP2"/>
    <property type="match status" value="1"/>
</dbReference>
<dbReference type="RefSeq" id="WP_131256665.1">
    <property type="nucleotide sequence ID" value="NZ_JBHSUS010000001.1"/>
</dbReference>
<feature type="domain" description="SCP2" evidence="1">
    <location>
        <begin position="46"/>
        <end position="136"/>
    </location>
</feature>
<proteinExistence type="predicted"/>
<accession>A0ABW1XKE6</accession>
<sequence length="165" mass="18353">MFDIKRVTNKVVVALPGVLAQVTRCAPNLVQQQLLQLALNRFFLTELAAGELAFLRHKTVVVSVKDVNLQFGIQLNGKALQVSLSSASQELLIQANMADFVAMICQQVDPDTLFFRRRLQLLGDTELGLECKNLLDRIGPERLPALLSHGLNWLAQQNMAQDAMQ</sequence>
<comment type="caution">
    <text evidence="2">The sequence shown here is derived from an EMBL/GenBank/DDBJ whole genome shotgun (WGS) entry which is preliminary data.</text>
</comment>
<evidence type="ECO:0000313" key="2">
    <source>
        <dbReference type="EMBL" id="MFC6439773.1"/>
    </source>
</evidence>
<organism evidence="2 3">
    <name type="scientific">Pseudobowmanella zhangzhouensis</name>
    <dbReference type="NCBI Taxonomy" id="1537679"/>
    <lineage>
        <taxon>Bacteria</taxon>
        <taxon>Pseudomonadati</taxon>
        <taxon>Pseudomonadota</taxon>
        <taxon>Gammaproteobacteria</taxon>
        <taxon>Alteromonadales</taxon>
        <taxon>Alteromonadaceae</taxon>
    </lineage>
</organism>
<keyword evidence="3" id="KW-1185">Reference proteome</keyword>